<dbReference type="Proteomes" id="UP000298460">
    <property type="component" value="Unassembled WGS sequence"/>
</dbReference>
<name>A0A4Z0RAT3_9FIRM</name>
<reference evidence="1 2" key="1">
    <citation type="submission" date="2019-03" db="EMBL/GenBank/DDBJ databases">
        <title>Draft Genome Sequence of Desulfosporosinus fructosivorans Strain 63.6F, Isolated from Marine Sediment in the Baltic Sea.</title>
        <authorList>
            <person name="Hausmann B."/>
            <person name="Vandieken V."/>
            <person name="Pjevac P."/>
            <person name="Schreck K."/>
            <person name="Herbold C.W."/>
            <person name="Loy A."/>
        </authorList>
    </citation>
    <scope>NUCLEOTIDE SEQUENCE [LARGE SCALE GENOMIC DNA]</scope>
    <source>
        <strain evidence="1 2">63.6F</strain>
    </source>
</reference>
<dbReference type="OrthoDB" id="583824at2"/>
<keyword evidence="2" id="KW-1185">Reference proteome</keyword>
<accession>A0A4Z0RAT3</accession>
<organism evidence="1 2">
    <name type="scientific">Desulfosporosinus fructosivorans</name>
    <dbReference type="NCBI Taxonomy" id="2018669"/>
    <lineage>
        <taxon>Bacteria</taxon>
        <taxon>Bacillati</taxon>
        <taxon>Bacillota</taxon>
        <taxon>Clostridia</taxon>
        <taxon>Eubacteriales</taxon>
        <taxon>Desulfitobacteriaceae</taxon>
        <taxon>Desulfosporosinus</taxon>
    </lineage>
</organism>
<gene>
    <name evidence="1" type="ORF">E4K67_04265</name>
</gene>
<protein>
    <submittedName>
        <fullName evidence="1">Uncharacterized protein</fullName>
    </submittedName>
</protein>
<evidence type="ECO:0000313" key="1">
    <source>
        <dbReference type="EMBL" id="TGE38706.1"/>
    </source>
</evidence>
<comment type="caution">
    <text evidence="1">The sequence shown here is derived from an EMBL/GenBank/DDBJ whole genome shotgun (WGS) entry which is preliminary data.</text>
</comment>
<dbReference type="EMBL" id="SPQQ01000002">
    <property type="protein sequence ID" value="TGE38706.1"/>
    <property type="molecule type" value="Genomic_DNA"/>
</dbReference>
<proteinExistence type="predicted"/>
<evidence type="ECO:0000313" key="2">
    <source>
        <dbReference type="Proteomes" id="UP000298460"/>
    </source>
</evidence>
<dbReference type="AlphaFoldDB" id="A0A4Z0RAT3"/>
<sequence>MAEQEIIELTTYFDYQEGLQSSKEHFGKGNTTKDLEDFERVLKFMLKDEFIEINLWSKVIKRYEDMGYPIPREPNRDGILTVHRGTKILVKICDLPTGSDVKIELECDYCHQPYKTPYKKYFIHHDNPIVDLDACKKCSYKKQSDVIKLKYGVNNVAQIPEGIDKRRVSKRKYNISDIAKEFEEEGLQLLSTEFISVDHYLEFVCTKHIARGIQKVVYKSFQRSVSKGCKYCGWEQTGNALRHSLEHVRSCFEGNGYELLSTSYQDAFQALFYRCRTHLNRIQKVSFDSFIHGTKCKYCSLEDRIFSKDNFPLSEIFEYLRSKLSEWKKESAKECNYKCVVTGNTFDDIHHLYNFHWIVLEALDELDLHVKPRAYDYSNEEMLMIINKTLERHYDYPLGVCLSRPIHKLYHSIYGYSYNTPEQFEEFKQRYFNSEFKDLNTERSEADGISCPIFRCEDLVNSPEK</sequence>